<dbReference type="InterPro" id="IPR047242">
    <property type="entry name" value="CDC5L/Cef1"/>
</dbReference>
<protein>
    <submittedName>
        <fullName evidence="3">Uncharacterized protein</fullName>
    </submittedName>
</protein>
<organism evidence="3 4">
    <name type="scientific">Tanacetum coccineum</name>
    <dbReference type="NCBI Taxonomy" id="301880"/>
    <lineage>
        <taxon>Eukaryota</taxon>
        <taxon>Viridiplantae</taxon>
        <taxon>Streptophyta</taxon>
        <taxon>Embryophyta</taxon>
        <taxon>Tracheophyta</taxon>
        <taxon>Spermatophyta</taxon>
        <taxon>Magnoliopsida</taxon>
        <taxon>eudicotyledons</taxon>
        <taxon>Gunneridae</taxon>
        <taxon>Pentapetalae</taxon>
        <taxon>asterids</taxon>
        <taxon>campanulids</taxon>
        <taxon>Asterales</taxon>
        <taxon>Asteraceae</taxon>
        <taxon>Asteroideae</taxon>
        <taxon>Anthemideae</taxon>
        <taxon>Anthemidinae</taxon>
        <taxon>Tanacetum</taxon>
    </lineage>
</organism>
<name>A0ABQ5AUW1_9ASTR</name>
<keyword evidence="4" id="KW-1185">Reference proteome</keyword>
<evidence type="ECO:0000313" key="4">
    <source>
        <dbReference type="Proteomes" id="UP001151760"/>
    </source>
</evidence>
<dbReference type="PANTHER" id="PTHR45885">
    <property type="entry name" value="CELL DIVISION CYCLE 5-LIKE PROTEIN"/>
    <property type="match status" value="1"/>
</dbReference>
<comment type="caution">
    <text evidence="3">The sequence shown here is derived from an EMBL/GenBank/DDBJ whole genome shotgun (WGS) entry which is preliminary data.</text>
</comment>
<proteinExistence type="predicted"/>
<keyword evidence="1" id="KW-0238">DNA-binding</keyword>
<accession>A0ABQ5AUW1</accession>
<evidence type="ECO:0000256" key="1">
    <source>
        <dbReference type="ARBA" id="ARBA00023125"/>
    </source>
</evidence>
<reference evidence="3" key="2">
    <citation type="submission" date="2022-01" db="EMBL/GenBank/DDBJ databases">
        <authorList>
            <person name="Yamashiro T."/>
            <person name="Shiraishi A."/>
            <person name="Satake H."/>
            <person name="Nakayama K."/>
        </authorList>
    </citation>
    <scope>NUCLEOTIDE SEQUENCE</scope>
</reference>
<gene>
    <name evidence="3" type="ORF">Tco_0840762</name>
</gene>
<keyword evidence="2" id="KW-0539">Nucleus</keyword>
<dbReference type="EMBL" id="BQNB010012657">
    <property type="protein sequence ID" value="GJT06300.1"/>
    <property type="molecule type" value="Genomic_DNA"/>
</dbReference>
<evidence type="ECO:0000313" key="3">
    <source>
        <dbReference type="EMBL" id="GJT06300.1"/>
    </source>
</evidence>
<sequence length="178" mass="21169">MNEEMEMRDSVILKRARQADMRRNLRLGLTDLSQPKNEYMITVQPVPVDDEKPEEKMEDYMSDSIAQNEFDAVKKRMDDGIKKALRSEQKIKLLTNRYKMRAAKIWSQVEATFKHMETAEIEYKCLKALKRQEHLAASNRISNIREDVQKQKELEKTLQNRYGDLFVEQERIRSQTEK</sequence>
<dbReference type="PANTHER" id="PTHR45885:SF1">
    <property type="entry name" value="CELL DIVISION CYCLE 5-LIKE PROTEIN"/>
    <property type="match status" value="1"/>
</dbReference>
<reference evidence="3" key="1">
    <citation type="journal article" date="2022" name="Int. J. Mol. Sci.">
        <title>Draft Genome of Tanacetum Coccineum: Genomic Comparison of Closely Related Tanacetum-Family Plants.</title>
        <authorList>
            <person name="Yamashiro T."/>
            <person name="Shiraishi A."/>
            <person name="Nakayama K."/>
            <person name="Satake H."/>
        </authorList>
    </citation>
    <scope>NUCLEOTIDE SEQUENCE</scope>
</reference>
<evidence type="ECO:0000256" key="2">
    <source>
        <dbReference type="ARBA" id="ARBA00023242"/>
    </source>
</evidence>
<dbReference type="Proteomes" id="UP001151760">
    <property type="component" value="Unassembled WGS sequence"/>
</dbReference>